<comment type="function">
    <text evidence="1">Component of the ESCRT-II complex (endosomal sorting complex required for transport II), which is required for multivesicular body (MVB) formation and sorting of endosomal cargo proteins into MVBs.</text>
</comment>
<keyword evidence="1" id="KW-0967">Endosome</keyword>
<keyword evidence="1" id="KW-0963">Cytoplasm</keyword>
<dbReference type="Proteomes" id="UP001470230">
    <property type="component" value="Unassembled WGS sequence"/>
</dbReference>
<dbReference type="Pfam" id="PF04157">
    <property type="entry name" value="EAP30"/>
    <property type="match status" value="1"/>
</dbReference>
<dbReference type="InterPro" id="IPR040608">
    <property type="entry name" value="Snf8/Vps36"/>
</dbReference>
<name>A0ABR2K651_9EUKA</name>
<keyword evidence="3" id="KW-1185">Reference proteome</keyword>
<dbReference type="EMBL" id="JAPFFF010000007">
    <property type="protein sequence ID" value="KAK8886605.1"/>
    <property type="molecule type" value="Genomic_DNA"/>
</dbReference>
<comment type="caution">
    <text evidence="2">The sequence shown here is derived from an EMBL/GenBank/DDBJ whole genome shotgun (WGS) entry which is preliminary data.</text>
</comment>
<dbReference type="InterPro" id="IPR037855">
    <property type="entry name" value="Vps36"/>
</dbReference>
<organism evidence="2 3">
    <name type="scientific">Tritrichomonas musculus</name>
    <dbReference type="NCBI Taxonomy" id="1915356"/>
    <lineage>
        <taxon>Eukaryota</taxon>
        <taxon>Metamonada</taxon>
        <taxon>Parabasalia</taxon>
        <taxon>Tritrichomonadida</taxon>
        <taxon>Tritrichomonadidae</taxon>
        <taxon>Tritrichomonas</taxon>
    </lineage>
</organism>
<proteinExistence type="inferred from homology"/>
<dbReference type="PANTHER" id="PTHR13128:SF12">
    <property type="entry name" value="VACUOLAR PROTEIN-SORTING-ASSOCIATED PROTEIN 36"/>
    <property type="match status" value="1"/>
</dbReference>
<sequence length="389" mass="43985">MLNLEDSLWERVSFSMQGTPLHYPKEIVQAQFPDTSLTIPTLRFGEVGTLTITNERFIFLMYQRSYALSFKYKGKIISSQPAVFPDNQNFGVIKIKTEKKTFFTIQSYMVYINQLTEVIQKIIASHPAAKPSKKIFSSSSKIVSSQDIGGMNDIARREKDKSKQRSNTINSNISDLDKLKNAAAKLKEIARELAQKVNSNDSEQVQSLDNIYQIIGDDEGKNSSGKFDLARDFSECMARFFKSKDNISFVTPAEGFVIFNKIQLTKANSGLISPKELMQALNVIKDGSNYPIKVENMEIVHENGSKTSNPIIVEKGKSFSAISDRLSSLKDGEYVTAFSLSKQLNISNEIVKWYLEKAVSNKTVLLDSSYAGERYYKNRFLSFTPMKYK</sequence>
<dbReference type="Gene3D" id="1.10.10.10">
    <property type="entry name" value="Winged helix-like DNA-binding domain superfamily/Winged helix DNA-binding domain"/>
    <property type="match status" value="1"/>
</dbReference>
<keyword evidence="1" id="KW-0653">Protein transport</keyword>
<dbReference type="PANTHER" id="PTHR13128">
    <property type="entry name" value="VACUOLAR PROTEIN-SORTING-ASSOCIATED PROTEIN 36"/>
    <property type="match status" value="1"/>
</dbReference>
<protein>
    <recommendedName>
        <fullName evidence="1">Vacuolar protein-sorting-associated protein 36</fullName>
    </recommendedName>
    <alternativeName>
        <fullName evidence="1">ESCRT-II complex subunit VPS36</fullName>
    </alternativeName>
</protein>
<gene>
    <name evidence="2" type="ORF">M9Y10_042069</name>
</gene>
<evidence type="ECO:0000313" key="2">
    <source>
        <dbReference type="EMBL" id="KAK8886605.1"/>
    </source>
</evidence>
<accession>A0ABR2K651</accession>
<dbReference type="InterPro" id="IPR036390">
    <property type="entry name" value="WH_DNA-bd_sf"/>
</dbReference>
<evidence type="ECO:0000256" key="1">
    <source>
        <dbReference type="RuleBase" id="RU367095"/>
    </source>
</evidence>
<comment type="similarity">
    <text evidence="1">Belongs to the VPS36 family.</text>
</comment>
<keyword evidence="1" id="KW-0813">Transport</keyword>
<dbReference type="InterPro" id="IPR036388">
    <property type="entry name" value="WH-like_DNA-bd_sf"/>
</dbReference>
<reference evidence="2 3" key="1">
    <citation type="submission" date="2024-04" db="EMBL/GenBank/DDBJ databases">
        <title>Tritrichomonas musculus Genome.</title>
        <authorList>
            <person name="Alves-Ferreira E."/>
            <person name="Grigg M."/>
            <person name="Lorenzi H."/>
            <person name="Galac M."/>
        </authorList>
    </citation>
    <scope>NUCLEOTIDE SEQUENCE [LARGE SCALE GENOMIC DNA]</scope>
    <source>
        <strain evidence="2 3">EAF2021</strain>
    </source>
</reference>
<comment type="subcellular location">
    <subcellularLocation>
        <location evidence="1">Cytoplasm</location>
    </subcellularLocation>
    <subcellularLocation>
        <location evidence="1">Endosome</location>
    </subcellularLocation>
</comment>
<evidence type="ECO:0000313" key="3">
    <source>
        <dbReference type="Proteomes" id="UP001470230"/>
    </source>
</evidence>
<comment type="subunit">
    <text evidence="1">Component of the endosomal sorting complex required for transport II (ESCRT-II).</text>
</comment>
<dbReference type="SUPFAM" id="SSF46785">
    <property type="entry name" value="Winged helix' DNA-binding domain"/>
    <property type="match status" value="1"/>
</dbReference>